<dbReference type="PANTHER" id="PTHR21021:SF15">
    <property type="entry name" value="FREE METHIONINE-R-SULFOXIDE REDUCTASE"/>
    <property type="match status" value="1"/>
</dbReference>
<sequence>MFQSTVYTGTKEKDYELLIKQLDALTDGEKDDVAILSNASALLNQFLEEVNWVGFYIWKEDELVLGPFQGLPACIRIASGKGVCGTSVKERTTQRIADVHQFPGHIACDAASQSEIVVPIIIHDKVFGVLDIDSPIKNRFDETDQIYLEKFVGVLVKHMG</sequence>
<dbReference type="SUPFAM" id="SSF55781">
    <property type="entry name" value="GAF domain-like"/>
    <property type="match status" value="1"/>
</dbReference>
<dbReference type="InterPro" id="IPR029016">
    <property type="entry name" value="GAF-like_dom_sf"/>
</dbReference>
<organism evidence="3 4">
    <name type="scientific">Oceanobacillus longus</name>
    <dbReference type="NCBI Taxonomy" id="930120"/>
    <lineage>
        <taxon>Bacteria</taxon>
        <taxon>Bacillati</taxon>
        <taxon>Bacillota</taxon>
        <taxon>Bacilli</taxon>
        <taxon>Bacillales</taxon>
        <taxon>Bacillaceae</taxon>
        <taxon>Oceanobacillus</taxon>
    </lineage>
</organism>
<dbReference type="InterPro" id="IPR000614">
    <property type="entry name" value="FRMsr_CS"/>
</dbReference>
<dbReference type="InterPro" id="IPR003018">
    <property type="entry name" value="GAF"/>
</dbReference>
<dbReference type="RefSeq" id="WP_379495021.1">
    <property type="nucleotide sequence ID" value="NZ_JBHSAO010000001.1"/>
</dbReference>
<evidence type="ECO:0000259" key="2">
    <source>
        <dbReference type="Pfam" id="PF13185"/>
    </source>
</evidence>
<protein>
    <submittedName>
        <fullName evidence="3">GAF domain-containing protein</fullName>
    </submittedName>
</protein>
<gene>
    <name evidence="3" type="ORF">ACFOUV_01615</name>
</gene>
<comment type="similarity">
    <text evidence="1">Belongs to the free Met sulfoxide reductase family.</text>
</comment>
<feature type="domain" description="GAF" evidence="2">
    <location>
        <begin position="42"/>
        <end position="151"/>
    </location>
</feature>
<dbReference type="InterPro" id="IPR051330">
    <property type="entry name" value="Phosphatase_reg/MetRdx"/>
</dbReference>
<proteinExistence type="inferred from homology"/>
<dbReference type="PROSITE" id="PS01320">
    <property type="entry name" value="UPF0067"/>
    <property type="match status" value="1"/>
</dbReference>
<dbReference type="Proteomes" id="UP001595772">
    <property type="component" value="Unassembled WGS sequence"/>
</dbReference>
<dbReference type="Pfam" id="PF13185">
    <property type="entry name" value="GAF_2"/>
    <property type="match status" value="1"/>
</dbReference>
<dbReference type="PANTHER" id="PTHR21021">
    <property type="entry name" value="GAF/PUTATIVE CYTOSKELETAL PROTEIN"/>
    <property type="match status" value="1"/>
</dbReference>
<name>A0ABV8GUM6_9BACI</name>
<accession>A0ABV8GUM6</accession>
<comment type="caution">
    <text evidence="3">The sequence shown here is derived from an EMBL/GenBank/DDBJ whole genome shotgun (WGS) entry which is preliminary data.</text>
</comment>
<evidence type="ECO:0000313" key="3">
    <source>
        <dbReference type="EMBL" id="MFC4022513.1"/>
    </source>
</evidence>
<evidence type="ECO:0000313" key="4">
    <source>
        <dbReference type="Proteomes" id="UP001595772"/>
    </source>
</evidence>
<keyword evidence="4" id="KW-1185">Reference proteome</keyword>
<reference evidence="4" key="1">
    <citation type="journal article" date="2019" name="Int. J. Syst. Evol. Microbiol.">
        <title>The Global Catalogue of Microorganisms (GCM) 10K type strain sequencing project: providing services to taxonomists for standard genome sequencing and annotation.</title>
        <authorList>
            <consortium name="The Broad Institute Genomics Platform"/>
            <consortium name="The Broad Institute Genome Sequencing Center for Infectious Disease"/>
            <person name="Wu L."/>
            <person name="Ma J."/>
        </authorList>
    </citation>
    <scope>NUCLEOTIDE SEQUENCE [LARGE SCALE GENOMIC DNA]</scope>
    <source>
        <strain evidence="4">IBRC-M 10703</strain>
    </source>
</reference>
<evidence type="ECO:0000256" key="1">
    <source>
        <dbReference type="ARBA" id="ARBA00038454"/>
    </source>
</evidence>
<dbReference type="Gene3D" id="3.30.450.40">
    <property type="match status" value="1"/>
</dbReference>
<dbReference type="EMBL" id="JBHSAO010000001">
    <property type="protein sequence ID" value="MFC4022513.1"/>
    <property type="molecule type" value="Genomic_DNA"/>
</dbReference>